<dbReference type="GeneID" id="20206596"/>
<reference evidence="2" key="3">
    <citation type="submission" date="2015-06" db="UniProtKB">
        <authorList>
            <consortium name="EnsemblMetazoa"/>
        </authorList>
    </citation>
    <scope>IDENTIFICATION</scope>
</reference>
<dbReference type="KEGG" id="hro:HELRODRAFT_178086"/>
<evidence type="ECO:0000313" key="3">
    <source>
        <dbReference type="Proteomes" id="UP000015101"/>
    </source>
</evidence>
<proteinExistence type="predicted"/>
<dbReference type="AlphaFoldDB" id="T1FCP7"/>
<dbReference type="OrthoDB" id="8908633at2759"/>
<dbReference type="InParanoid" id="T1FCP7"/>
<dbReference type="EMBL" id="KB097379">
    <property type="protein sequence ID" value="ESN97302.1"/>
    <property type="molecule type" value="Genomic_DNA"/>
</dbReference>
<keyword evidence="3" id="KW-1185">Reference proteome</keyword>
<dbReference type="EnsemblMetazoa" id="HelroT178086">
    <property type="protein sequence ID" value="HelroP178086"/>
    <property type="gene ID" value="HelroG178086"/>
</dbReference>
<organism evidence="2 3">
    <name type="scientific">Helobdella robusta</name>
    <name type="common">Californian leech</name>
    <dbReference type="NCBI Taxonomy" id="6412"/>
    <lineage>
        <taxon>Eukaryota</taxon>
        <taxon>Metazoa</taxon>
        <taxon>Spiralia</taxon>
        <taxon>Lophotrochozoa</taxon>
        <taxon>Annelida</taxon>
        <taxon>Clitellata</taxon>
        <taxon>Hirudinea</taxon>
        <taxon>Rhynchobdellida</taxon>
        <taxon>Glossiphoniidae</taxon>
        <taxon>Helobdella</taxon>
    </lineage>
</organism>
<evidence type="ECO:0000313" key="1">
    <source>
        <dbReference type="EMBL" id="ESN97302.1"/>
    </source>
</evidence>
<dbReference type="Proteomes" id="UP000015101">
    <property type="component" value="Unassembled WGS sequence"/>
</dbReference>
<accession>T1FCP7</accession>
<dbReference type="HOGENOM" id="CLU_2199781_0_0_1"/>
<reference evidence="1 3" key="2">
    <citation type="journal article" date="2013" name="Nature">
        <title>Insights into bilaterian evolution from three spiralian genomes.</title>
        <authorList>
            <person name="Simakov O."/>
            <person name="Marletaz F."/>
            <person name="Cho S.J."/>
            <person name="Edsinger-Gonzales E."/>
            <person name="Havlak P."/>
            <person name="Hellsten U."/>
            <person name="Kuo D.H."/>
            <person name="Larsson T."/>
            <person name="Lv J."/>
            <person name="Arendt D."/>
            <person name="Savage R."/>
            <person name="Osoegawa K."/>
            <person name="de Jong P."/>
            <person name="Grimwood J."/>
            <person name="Chapman J.A."/>
            <person name="Shapiro H."/>
            <person name="Aerts A."/>
            <person name="Otillar R.P."/>
            <person name="Terry A.Y."/>
            <person name="Boore J.L."/>
            <person name="Grigoriev I.V."/>
            <person name="Lindberg D.R."/>
            <person name="Seaver E.C."/>
            <person name="Weisblat D.A."/>
            <person name="Putnam N.H."/>
            <person name="Rokhsar D.S."/>
        </authorList>
    </citation>
    <scope>NUCLEOTIDE SEQUENCE</scope>
</reference>
<protein>
    <submittedName>
        <fullName evidence="1 2">Uncharacterized protein</fullName>
    </submittedName>
</protein>
<evidence type="ECO:0000313" key="2">
    <source>
        <dbReference type="EnsemblMetazoa" id="HelroP178086"/>
    </source>
</evidence>
<dbReference type="CTD" id="20206596"/>
<sequence length="108" mass="12299">MYPKENLLFLDPFISLKVENLAETRFSQHGSLYADLSVLDSKNFAEILKKTPSDALQYLGLSQKIDDTVTKEQLQTEVLYFAINSKQLSKIRIKEDNGFPLSDDFAHA</sequence>
<reference evidence="3" key="1">
    <citation type="submission" date="2012-12" db="EMBL/GenBank/DDBJ databases">
        <authorList>
            <person name="Hellsten U."/>
            <person name="Grimwood J."/>
            <person name="Chapman J.A."/>
            <person name="Shapiro H."/>
            <person name="Aerts A."/>
            <person name="Otillar R.P."/>
            <person name="Terry A.Y."/>
            <person name="Boore J.L."/>
            <person name="Simakov O."/>
            <person name="Marletaz F."/>
            <person name="Cho S.-J."/>
            <person name="Edsinger-Gonzales E."/>
            <person name="Havlak P."/>
            <person name="Kuo D.-H."/>
            <person name="Larsson T."/>
            <person name="Lv J."/>
            <person name="Arendt D."/>
            <person name="Savage R."/>
            <person name="Osoegawa K."/>
            <person name="de Jong P."/>
            <person name="Lindberg D.R."/>
            <person name="Seaver E.C."/>
            <person name="Weisblat D.A."/>
            <person name="Putnam N.H."/>
            <person name="Grigoriev I.V."/>
            <person name="Rokhsar D.S."/>
        </authorList>
    </citation>
    <scope>NUCLEOTIDE SEQUENCE</scope>
</reference>
<dbReference type="RefSeq" id="XP_009024480.1">
    <property type="nucleotide sequence ID" value="XM_009026232.1"/>
</dbReference>
<gene>
    <name evidence="2" type="primary">20206596</name>
    <name evidence="1" type="ORF">HELRODRAFT_178086</name>
</gene>
<dbReference type="EMBL" id="AMQM01006295">
    <property type="status" value="NOT_ANNOTATED_CDS"/>
    <property type="molecule type" value="Genomic_DNA"/>
</dbReference>
<name>T1FCP7_HELRO</name>